<evidence type="ECO:0000313" key="2">
    <source>
        <dbReference type="Proteomes" id="UP001059041"/>
    </source>
</evidence>
<keyword evidence="2" id="KW-1185">Reference proteome</keyword>
<dbReference type="Proteomes" id="UP001059041">
    <property type="component" value="Linkage Group LG5"/>
</dbReference>
<organism evidence="1 2">
    <name type="scientific">Triplophysa rosa</name>
    <name type="common">Cave loach</name>
    <dbReference type="NCBI Taxonomy" id="992332"/>
    <lineage>
        <taxon>Eukaryota</taxon>
        <taxon>Metazoa</taxon>
        <taxon>Chordata</taxon>
        <taxon>Craniata</taxon>
        <taxon>Vertebrata</taxon>
        <taxon>Euteleostomi</taxon>
        <taxon>Actinopterygii</taxon>
        <taxon>Neopterygii</taxon>
        <taxon>Teleostei</taxon>
        <taxon>Ostariophysi</taxon>
        <taxon>Cypriniformes</taxon>
        <taxon>Nemacheilidae</taxon>
        <taxon>Triplophysa</taxon>
    </lineage>
</organism>
<accession>A0A9W7WXF0</accession>
<name>A0A9W7WXF0_TRIRA</name>
<proteinExistence type="predicted"/>
<protein>
    <submittedName>
        <fullName evidence="1">Gastrula zinc finger protein XlCGF8.2DB-like</fullName>
    </submittedName>
</protein>
<comment type="caution">
    <text evidence="1">The sequence shown here is derived from an EMBL/GenBank/DDBJ whole genome shotgun (WGS) entry which is preliminary data.</text>
</comment>
<reference evidence="1" key="1">
    <citation type="submission" date="2021-02" db="EMBL/GenBank/DDBJ databases">
        <title>Comparative genomics reveals that relaxation of natural selection precedes convergent phenotypic evolution of cavefish.</title>
        <authorList>
            <person name="Peng Z."/>
        </authorList>
    </citation>
    <scope>NUCLEOTIDE SEQUENCE</scope>
    <source>
        <tissue evidence="1">Muscle</tissue>
    </source>
</reference>
<feature type="non-terminal residue" evidence="1">
    <location>
        <position position="74"/>
    </location>
</feature>
<dbReference type="AlphaFoldDB" id="A0A9W7WXF0"/>
<dbReference type="EMBL" id="JAFHDT010000005">
    <property type="protein sequence ID" value="KAI7810019.1"/>
    <property type="molecule type" value="Genomic_DNA"/>
</dbReference>
<gene>
    <name evidence="1" type="ORF">IRJ41_020716</name>
</gene>
<evidence type="ECO:0000313" key="1">
    <source>
        <dbReference type="EMBL" id="KAI7810019.1"/>
    </source>
</evidence>
<sequence>SKSENSAIKLLHNRFSLCYQKTYCSHENSHWRASIHLCSVWKEFHIKTSSSSSHESSHWRAPIHMCSVWKEFCR</sequence>